<dbReference type="PROSITE" id="PS50931">
    <property type="entry name" value="HTH_LYSR"/>
    <property type="match status" value="1"/>
</dbReference>
<gene>
    <name evidence="6" type="ORF">FHR98_000746</name>
</gene>
<dbReference type="AlphaFoldDB" id="A0A839SRQ4"/>
<dbReference type="PRINTS" id="PR00039">
    <property type="entry name" value="HTHLYSR"/>
</dbReference>
<dbReference type="Pfam" id="PF03466">
    <property type="entry name" value="LysR_substrate"/>
    <property type="match status" value="1"/>
</dbReference>
<accession>A0A839SRQ4</accession>
<organism evidence="6 7">
    <name type="scientific">Limibacillus halophilus</name>
    <dbReference type="NCBI Taxonomy" id="1579333"/>
    <lineage>
        <taxon>Bacteria</taxon>
        <taxon>Pseudomonadati</taxon>
        <taxon>Pseudomonadota</taxon>
        <taxon>Alphaproteobacteria</taxon>
        <taxon>Rhodospirillales</taxon>
        <taxon>Rhodovibrionaceae</taxon>
        <taxon>Limibacillus</taxon>
    </lineage>
</organism>
<dbReference type="RefSeq" id="WP_183415300.1">
    <property type="nucleotide sequence ID" value="NZ_JACHXA010000002.1"/>
</dbReference>
<dbReference type="Gene3D" id="1.10.10.10">
    <property type="entry name" value="Winged helix-like DNA-binding domain superfamily/Winged helix DNA-binding domain"/>
    <property type="match status" value="1"/>
</dbReference>
<dbReference type="SUPFAM" id="SSF53850">
    <property type="entry name" value="Periplasmic binding protein-like II"/>
    <property type="match status" value="1"/>
</dbReference>
<protein>
    <submittedName>
        <fullName evidence="6">DNA-binding transcriptional LysR family regulator</fullName>
    </submittedName>
</protein>
<feature type="domain" description="HTH lysR-type" evidence="5">
    <location>
        <begin position="4"/>
        <end position="62"/>
    </location>
</feature>
<proteinExistence type="inferred from homology"/>
<evidence type="ECO:0000256" key="4">
    <source>
        <dbReference type="ARBA" id="ARBA00023163"/>
    </source>
</evidence>
<evidence type="ECO:0000313" key="7">
    <source>
        <dbReference type="Proteomes" id="UP000581135"/>
    </source>
</evidence>
<keyword evidence="3 6" id="KW-0238">DNA-binding</keyword>
<dbReference type="EMBL" id="JACHXA010000002">
    <property type="protein sequence ID" value="MBB3064474.1"/>
    <property type="molecule type" value="Genomic_DNA"/>
</dbReference>
<evidence type="ECO:0000256" key="2">
    <source>
        <dbReference type="ARBA" id="ARBA00023015"/>
    </source>
</evidence>
<dbReference type="InterPro" id="IPR036388">
    <property type="entry name" value="WH-like_DNA-bd_sf"/>
</dbReference>
<dbReference type="GO" id="GO:0003700">
    <property type="term" value="F:DNA-binding transcription factor activity"/>
    <property type="evidence" value="ECO:0007669"/>
    <property type="project" value="InterPro"/>
</dbReference>
<evidence type="ECO:0000256" key="1">
    <source>
        <dbReference type="ARBA" id="ARBA00009437"/>
    </source>
</evidence>
<name>A0A839SRQ4_9PROT</name>
<evidence type="ECO:0000256" key="3">
    <source>
        <dbReference type="ARBA" id="ARBA00023125"/>
    </source>
</evidence>
<dbReference type="InterPro" id="IPR000847">
    <property type="entry name" value="LysR_HTH_N"/>
</dbReference>
<dbReference type="Gene3D" id="3.40.190.10">
    <property type="entry name" value="Periplasmic binding protein-like II"/>
    <property type="match status" value="2"/>
</dbReference>
<reference evidence="6 7" key="1">
    <citation type="submission" date="2020-08" db="EMBL/GenBank/DDBJ databases">
        <title>Genomic Encyclopedia of Type Strains, Phase III (KMG-III): the genomes of soil and plant-associated and newly described type strains.</title>
        <authorList>
            <person name="Whitman W."/>
        </authorList>
    </citation>
    <scope>NUCLEOTIDE SEQUENCE [LARGE SCALE GENOMIC DNA]</scope>
    <source>
        <strain evidence="6 7">CECT 8803</strain>
    </source>
</reference>
<comment type="caution">
    <text evidence="6">The sequence shown here is derived from an EMBL/GenBank/DDBJ whole genome shotgun (WGS) entry which is preliminary data.</text>
</comment>
<keyword evidence="7" id="KW-1185">Reference proteome</keyword>
<dbReference type="SUPFAM" id="SSF46785">
    <property type="entry name" value="Winged helix' DNA-binding domain"/>
    <property type="match status" value="1"/>
</dbReference>
<sequence>MQRFTIKQCAYFCAVAEQGGIAAAARVLGVSQPAVAQGIDKLEEMAGLVLFHRFHARGMALTRQGAEFHSYATDILASARKMENAAAEIAQNRRGSIRLGCFQSIAPFCVARIVREYRTLAPKVTLDITEKLQGELNDAILTDDLDLAIMYDLGLNPSLLSWQTLSLSPLYLIVPAGHRLAGSRPVSIREVANEDYILFDAPGSRDYFFSIFARYGIGPRIAFRSTSIESVRTAVGNGLGVSILSMRPVPNVTYDGGRVVPVDLEETLPPIPIVIAQRADRTVNPLEATFMDHCRQVFSGIQPGSLVR</sequence>
<comment type="similarity">
    <text evidence="1">Belongs to the LysR transcriptional regulatory family.</text>
</comment>
<dbReference type="GO" id="GO:0032993">
    <property type="term" value="C:protein-DNA complex"/>
    <property type="evidence" value="ECO:0007669"/>
    <property type="project" value="TreeGrafter"/>
</dbReference>
<dbReference type="PANTHER" id="PTHR30346:SF0">
    <property type="entry name" value="HCA OPERON TRANSCRIPTIONAL ACTIVATOR HCAR"/>
    <property type="match status" value="1"/>
</dbReference>
<evidence type="ECO:0000313" key="6">
    <source>
        <dbReference type="EMBL" id="MBB3064474.1"/>
    </source>
</evidence>
<dbReference type="Proteomes" id="UP000581135">
    <property type="component" value="Unassembled WGS sequence"/>
</dbReference>
<keyword evidence="4" id="KW-0804">Transcription</keyword>
<dbReference type="InterPro" id="IPR005119">
    <property type="entry name" value="LysR_subst-bd"/>
</dbReference>
<dbReference type="PANTHER" id="PTHR30346">
    <property type="entry name" value="TRANSCRIPTIONAL DUAL REGULATOR HCAR-RELATED"/>
    <property type="match status" value="1"/>
</dbReference>
<dbReference type="InterPro" id="IPR036390">
    <property type="entry name" value="WH_DNA-bd_sf"/>
</dbReference>
<dbReference type="GO" id="GO:0003677">
    <property type="term" value="F:DNA binding"/>
    <property type="evidence" value="ECO:0007669"/>
    <property type="project" value="UniProtKB-KW"/>
</dbReference>
<keyword evidence="2" id="KW-0805">Transcription regulation</keyword>
<evidence type="ECO:0000259" key="5">
    <source>
        <dbReference type="PROSITE" id="PS50931"/>
    </source>
</evidence>
<dbReference type="Pfam" id="PF00126">
    <property type="entry name" value="HTH_1"/>
    <property type="match status" value="1"/>
</dbReference>